<evidence type="ECO:0000313" key="1">
    <source>
        <dbReference type="EMBL" id="KAI7994466.1"/>
    </source>
</evidence>
<sequence>MPGVLHHLLLKVTRSLKDIPPAHYILKIESSSLLSQLLLDVGMKNYESDIFEANGYKWKLSLYPNGDKQRKGKGHISLYLLIAETSNLPVGWEVNVSFKLFVYNHIQDKYLTFQGFPQLLSLGTCNDAANGYLIRDTCMFGAEVVVMNCTGRGECLTLLKKGLDITYTWKIDKFSSLVSKIHYSNVFTIGNQKWYAIKGKCLSLYLELDDLKSFPSEWKTYAKYKLCIRNQIYGQHVEVTGTKCFSASTSVGWGNHSFLSFTEFYDASKGFLVKDTLITKAEVSVLSTVNNFSK</sequence>
<gene>
    <name evidence="1" type="ORF">LOK49_LG11G01223</name>
</gene>
<protein>
    <submittedName>
        <fullName evidence="1">Ubiquitin carboxyl-terminal hydrolase 12</fullName>
    </submittedName>
</protein>
<evidence type="ECO:0000313" key="2">
    <source>
        <dbReference type="Proteomes" id="UP001060215"/>
    </source>
</evidence>
<dbReference type="Proteomes" id="UP001060215">
    <property type="component" value="Chromosome 12"/>
</dbReference>
<keyword evidence="2" id="KW-1185">Reference proteome</keyword>
<keyword evidence="1" id="KW-0378">Hydrolase</keyword>
<name>A0ACC0G095_9ERIC</name>
<accession>A0ACC0G095</accession>
<organism evidence="1 2">
    <name type="scientific">Camellia lanceoleosa</name>
    <dbReference type="NCBI Taxonomy" id="1840588"/>
    <lineage>
        <taxon>Eukaryota</taxon>
        <taxon>Viridiplantae</taxon>
        <taxon>Streptophyta</taxon>
        <taxon>Embryophyta</taxon>
        <taxon>Tracheophyta</taxon>
        <taxon>Spermatophyta</taxon>
        <taxon>Magnoliopsida</taxon>
        <taxon>eudicotyledons</taxon>
        <taxon>Gunneridae</taxon>
        <taxon>Pentapetalae</taxon>
        <taxon>asterids</taxon>
        <taxon>Ericales</taxon>
        <taxon>Theaceae</taxon>
        <taxon>Camellia</taxon>
    </lineage>
</organism>
<comment type="caution">
    <text evidence="1">The sequence shown here is derived from an EMBL/GenBank/DDBJ whole genome shotgun (WGS) entry which is preliminary data.</text>
</comment>
<dbReference type="EMBL" id="CM045769">
    <property type="protein sequence ID" value="KAI7994466.1"/>
    <property type="molecule type" value="Genomic_DNA"/>
</dbReference>
<reference evidence="1 2" key="1">
    <citation type="journal article" date="2022" name="Plant J.">
        <title>Chromosome-level genome of Camellia lanceoleosa provides a valuable resource for understanding genome evolution and self-incompatibility.</title>
        <authorList>
            <person name="Gong W."/>
            <person name="Xiao S."/>
            <person name="Wang L."/>
            <person name="Liao Z."/>
            <person name="Chang Y."/>
            <person name="Mo W."/>
            <person name="Hu G."/>
            <person name="Li W."/>
            <person name="Zhao G."/>
            <person name="Zhu H."/>
            <person name="Hu X."/>
            <person name="Ji K."/>
            <person name="Xiang X."/>
            <person name="Song Q."/>
            <person name="Yuan D."/>
            <person name="Jin S."/>
            <person name="Zhang L."/>
        </authorList>
    </citation>
    <scope>NUCLEOTIDE SEQUENCE [LARGE SCALE GENOMIC DNA]</scope>
    <source>
        <strain evidence="1">SQ_2022a</strain>
    </source>
</reference>
<proteinExistence type="predicted"/>